<protein>
    <recommendedName>
        <fullName evidence="3">Xrn1 helical domain-containing protein</fullName>
    </recommendedName>
</protein>
<keyword evidence="2" id="KW-1185">Reference proteome</keyword>
<reference evidence="1 2" key="1">
    <citation type="journal article" date="2011" name="Science">
        <title>The Selaginella genome identifies genetic changes associated with the evolution of vascular plants.</title>
        <authorList>
            <person name="Banks J.A."/>
            <person name="Nishiyama T."/>
            <person name="Hasebe M."/>
            <person name="Bowman J.L."/>
            <person name="Gribskov M."/>
            <person name="dePamphilis C."/>
            <person name="Albert V.A."/>
            <person name="Aono N."/>
            <person name="Aoyama T."/>
            <person name="Ambrose B.A."/>
            <person name="Ashton N.W."/>
            <person name="Axtell M.J."/>
            <person name="Barker E."/>
            <person name="Barker M.S."/>
            <person name="Bennetzen J.L."/>
            <person name="Bonawitz N.D."/>
            <person name="Chapple C."/>
            <person name="Cheng C."/>
            <person name="Correa L.G."/>
            <person name="Dacre M."/>
            <person name="DeBarry J."/>
            <person name="Dreyer I."/>
            <person name="Elias M."/>
            <person name="Engstrom E.M."/>
            <person name="Estelle M."/>
            <person name="Feng L."/>
            <person name="Finet C."/>
            <person name="Floyd S.K."/>
            <person name="Frommer W.B."/>
            <person name="Fujita T."/>
            <person name="Gramzow L."/>
            <person name="Gutensohn M."/>
            <person name="Harholt J."/>
            <person name="Hattori M."/>
            <person name="Heyl A."/>
            <person name="Hirai T."/>
            <person name="Hiwatashi Y."/>
            <person name="Ishikawa M."/>
            <person name="Iwata M."/>
            <person name="Karol K.G."/>
            <person name="Koehler B."/>
            <person name="Kolukisaoglu U."/>
            <person name="Kubo M."/>
            <person name="Kurata T."/>
            <person name="Lalonde S."/>
            <person name="Li K."/>
            <person name="Li Y."/>
            <person name="Litt A."/>
            <person name="Lyons E."/>
            <person name="Manning G."/>
            <person name="Maruyama T."/>
            <person name="Michael T.P."/>
            <person name="Mikami K."/>
            <person name="Miyazaki S."/>
            <person name="Morinaga S."/>
            <person name="Murata T."/>
            <person name="Mueller-Roeber B."/>
            <person name="Nelson D.R."/>
            <person name="Obara M."/>
            <person name="Oguri Y."/>
            <person name="Olmstead R.G."/>
            <person name="Onodera N."/>
            <person name="Petersen B.L."/>
            <person name="Pils B."/>
            <person name="Prigge M."/>
            <person name="Rensing S.A."/>
            <person name="Riano-Pachon D.M."/>
            <person name="Roberts A.W."/>
            <person name="Sato Y."/>
            <person name="Scheller H.V."/>
            <person name="Schulz B."/>
            <person name="Schulz C."/>
            <person name="Shakirov E.V."/>
            <person name="Shibagaki N."/>
            <person name="Shinohara N."/>
            <person name="Shippen D.E."/>
            <person name="Soerensen I."/>
            <person name="Sotooka R."/>
            <person name="Sugimoto N."/>
            <person name="Sugita M."/>
            <person name="Sumikawa N."/>
            <person name="Tanurdzic M."/>
            <person name="Theissen G."/>
            <person name="Ulvskov P."/>
            <person name="Wakazuki S."/>
            <person name="Weng J.K."/>
            <person name="Willats W.W."/>
            <person name="Wipf D."/>
            <person name="Wolf P.G."/>
            <person name="Yang L."/>
            <person name="Zimmer A.D."/>
            <person name="Zhu Q."/>
            <person name="Mitros T."/>
            <person name="Hellsten U."/>
            <person name="Loque D."/>
            <person name="Otillar R."/>
            <person name="Salamov A."/>
            <person name="Schmutz J."/>
            <person name="Shapiro H."/>
            <person name="Lindquist E."/>
            <person name="Lucas S."/>
            <person name="Rokhsar D."/>
            <person name="Grigoriev I.V."/>
        </authorList>
    </citation>
    <scope>NUCLEOTIDE SEQUENCE [LARGE SCALE GENOMIC DNA]</scope>
</reference>
<evidence type="ECO:0000313" key="1">
    <source>
        <dbReference type="EMBL" id="EFJ15315.1"/>
    </source>
</evidence>
<dbReference type="EMBL" id="GL377624">
    <property type="protein sequence ID" value="EFJ15315.1"/>
    <property type="molecule type" value="Genomic_DNA"/>
</dbReference>
<proteinExistence type="predicted"/>
<sequence>MVGCDTNLIMLALASLLSRKINILCQTPKDGVMIYELISIETLMHDFEMQMEKPCSMWLWSTVRDLVFLCFLLGNDFLPSKTMALTSFSKHIWRFLVRKYYFNAMVDWSYYLWKNAPAMERFVMHTTSRAIAEIVLAFNFVCSEWNVKDELPSDLDALIEAQEIEAAQEVHDSSPEQLCSVEPPKQQQILRSDDEKVVELQEFARKPELGQGLLYPELDDHNTVIGNKRKAPPAVCDHPPLDRGKLTLPNRLFYSEIDGRGRMAPVDHYCDQPPLNHRKLTLPDRLFYPLPGNKRKTPAAADHYCDHPPLKRRKLVKTVAGSPLSENWMITMEVIKRHPPETLRVFNFANIYHGVSPALAHYDCLADPVPEGAARPGRGAHRQLAFRARRRRSWRRARLNRLSATRQRWKALATEPHNAEIYFAESDLQTYMQDRLNVSDKLNSI</sequence>
<accession>D8SKD1</accession>
<dbReference type="KEGG" id="smo:SELMODRAFT_423038"/>
<dbReference type="Proteomes" id="UP000001514">
    <property type="component" value="Unassembled WGS sequence"/>
</dbReference>
<evidence type="ECO:0000313" key="2">
    <source>
        <dbReference type="Proteomes" id="UP000001514"/>
    </source>
</evidence>
<organism evidence="2">
    <name type="scientific">Selaginella moellendorffii</name>
    <name type="common">Spikemoss</name>
    <dbReference type="NCBI Taxonomy" id="88036"/>
    <lineage>
        <taxon>Eukaryota</taxon>
        <taxon>Viridiplantae</taxon>
        <taxon>Streptophyta</taxon>
        <taxon>Embryophyta</taxon>
        <taxon>Tracheophyta</taxon>
        <taxon>Lycopodiopsida</taxon>
        <taxon>Selaginellales</taxon>
        <taxon>Selaginellaceae</taxon>
        <taxon>Selaginella</taxon>
    </lineage>
</organism>
<dbReference type="AlphaFoldDB" id="D8SKD1"/>
<dbReference type="Gramene" id="EFJ15315">
    <property type="protein sequence ID" value="EFJ15315"/>
    <property type="gene ID" value="SELMODRAFT_423038"/>
</dbReference>
<evidence type="ECO:0008006" key="3">
    <source>
        <dbReference type="Google" id="ProtNLM"/>
    </source>
</evidence>
<dbReference type="HOGENOM" id="CLU_615945_0_0_1"/>
<dbReference type="InParanoid" id="D8SKD1"/>
<name>D8SKD1_SELML</name>
<gene>
    <name evidence="1" type="ORF">SELMODRAFT_423038</name>
</gene>